<proteinExistence type="predicted"/>
<dbReference type="Proteomes" id="UP001321473">
    <property type="component" value="Unassembled WGS sequence"/>
</dbReference>
<gene>
    <name evidence="2" type="ORF">V5799_025190</name>
</gene>
<keyword evidence="3" id="KW-1185">Reference proteome</keyword>
<feature type="compositionally biased region" description="Low complexity" evidence="1">
    <location>
        <begin position="54"/>
        <end position="79"/>
    </location>
</feature>
<dbReference type="EMBL" id="JARKHS020019576">
    <property type="protein sequence ID" value="KAK8771567.1"/>
    <property type="molecule type" value="Genomic_DNA"/>
</dbReference>
<evidence type="ECO:0000313" key="3">
    <source>
        <dbReference type="Proteomes" id="UP001321473"/>
    </source>
</evidence>
<reference evidence="2 3" key="1">
    <citation type="journal article" date="2023" name="Arcadia Sci">
        <title>De novo assembly of a long-read Amblyomma americanum tick genome.</title>
        <authorList>
            <person name="Chou S."/>
            <person name="Poskanzer K.E."/>
            <person name="Rollins M."/>
            <person name="Thuy-Boun P.S."/>
        </authorList>
    </citation>
    <scope>NUCLEOTIDE SEQUENCE [LARGE SCALE GENOMIC DNA]</scope>
    <source>
        <strain evidence="2">F_SG_1</strain>
        <tissue evidence="2">Salivary glands</tissue>
    </source>
</reference>
<dbReference type="AlphaFoldDB" id="A0AAQ4E9W6"/>
<accession>A0AAQ4E9W6</accession>
<evidence type="ECO:0000313" key="2">
    <source>
        <dbReference type="EMBL" id="KAK8771567.1"/>
    </source>
</evidence>
<feature type="region of interest" description="Disordered" evidence="1">
    <location>
        <begin position="50"/>
        <end position="93"/>
    </location>
</feature>
<comment type="caution">
    <text evidence="2">The sequence shown here is derived from an EMBL/GenBank/DDBJ whole genome shotgun (WGS) entry which is preliminary data.</text>
</comment>
<name>A0AAQ4E9W6_AMBAM</name>
<organism evidence="2 3">
    <name type="scientific">Amblyomma americanum</name>
    <name type="common">Lone star tick</name>
    <dbReference type="NCBI Taxonomy" id="6943"/>
    <lineage>
        <taxon>Eukaryota</taxon>
        <taxon>Metazoa</taxon>
        <taxon>Ecdysozoa</taxon>
        <taxon>Arthropoda</taxon>
        <taxon>Chelicerata</taxon>
        <taxon>Arachnida</taxon>
        <taxon>Acari</taxon>
        <taxon>Parasitiformes</taxon>
        <taxon>Ixodida</taxon>
        <taxon>Ixodoidea</taxon>
        <taxon>Ixodidae</taxon>
        <taxon>Amblyomminae</taxon>
        <taxon>Amblyomma</taxon>
    </lineage>
</organism>
<protein>
    <submittedName>
        <fullName evidence="2">Uncharacterized protein</fullName>
    </submittedName>
</protein>
<evidence type="ECO:0000256" key="1">
    <source>
        <dbReference type="SAM" id="MobiDB-lite"/>
    </source>
</evidence>
<sequence length="186" mass="20598">MRLFCAGKVFPRLRRRRATQGEEEEEGSTDFVFRVMASLRPHSLEDLLEGGGSAVASGGTTPRTSRLLEARSSSSRSSESPPPEEELTRGQQGQSLRLLCDTMKKQIISRAFYGWLAHCRHLRTVRTHLSGLVHPTIVSGEGAEGGLTRDAWQRLSASGCLEDPQELHRLIYFGGIDHTVRPQVGM</sequence>